<sequence length="2595" mass="279453">MYQSLLQDLFYTAGGLDDGVPWLVHEISRKVGEGIRQDLIGAGGSNERELERWTLSIPSILDLSSVDRPLLENNRAFCRLSVPSSVGSLDVERLRRLGVVCRRTIKRDEAVETDGETARHLSNSSLSSLSGKRAGSHSLPLPSTVSGPFSIQSASVRGGKIVVRSNEWTLEVPLDSNVIPKPQVQQKGKRHDGQGGHYRTASRESVGSSVSFSPLSSKKSIGSENGDGEEGDKQGSGGESDPSDFFWVWISPEKIGAVGLLEDSAEWEDSQMAVPQFIEDADGFEKDVHTPSGPSSFSASRETFGGASLSEKPPRLFASRGWDLCRRKEGNGSEDGVEVCMHIDFFYAPLPPRLEGGTKTQKETEGLEREREDEHGDGLADWVAEFSSDEDADDQEKSRGGNGGVRGRSRGIEEKKSQQGNEVEEDETVVVMAGVDVRSEEEKSVCVVRKLQGNRETAGEDGMADRERDGRDGKEEKDETWGRDVVDFFEKLAFVIRQFACVSKVDLCEHSHPRERSAREARHEAERERETERERQMERGMSPLVGEEGDAEEALDAAGVESLEKEDRGVRGKGGASGASSSATAEGIANLGKGVGMSIHKSSRAVSKVIMAGGKGYTQLMTHVFGKDLEREVADEDVESAERWYNAADKVCSSLQFVSSALMAPIRLAGRAAVSLGTEKLTQRRKKVPALPPASRRPPPSAASWKRKGKMIKSTDSEVRQEHDRMRRRRSRDGSLGSDTFTLETLVEEAEEGEEESMFSREEERAVLSVAAAAEDARSAPLVPAAAAVTALAAATCKEKKKEEKSVLCVSASSSCPPSSAAVRVSTSSSSRGGLPEAQVQKLQTEKLPRLVLTTISKTETETEIPLSVSSHRPSRANALPSPSPSSSCTSFPQFKDFFLSAQAWKSAYDHLSRSGVEAAAASPSTLRSPRLSTSLDSPRPITPPNRRKSRPSSGRGPKTSHNGTDETDEREEETDTPIPESNQAVEEGEETVARSTVGVRAGTRRRSSQASSEGTVGHGEESRKGKEKERTPAAAGTAKGNTTKEILASFGVAYAHVAQSFDLFIKEVGNSVREAAVRDARERFGARYATAVAATRAEALNRVGLGLWHGLYSYSMFGLTDIAVFAALEMQDQGLNKQTYLTGPVLMQGLVQFASAPLVPTFRPLWVVVRPFAISVYNQPGEVSNSRPLLCLPCQNLSKRVAFHKRRMTIEFTTVDLTTCHVQPLAWEAFGQLRAVRQAAAEAACMAREAAASAKRRQPGGGGRRGSKSGWSTILPIAIPVPLALSGQRLLGSSSSSALSGSLLSSAASQVRLDPEGGMGREAGGLEREGEGGSSEFGHREGGVSSVVLRNGGEYECEKEEGTETGLETSLARDLSALRRNLRQQQAANASSSWSLSGLWGSLFSGSSSSAMGSEARRLFDGPGNASLSRHAPIRPPVGNRRLPTTTGDSAQGSGVQPGLKKRVQASGAASGHSKDYAVPPEERGRGSVLEGQGGFMAQGGVRAEEEGGGMRSSILGRGGGLNCVEAERELFGKSKGGIGGVVKEGEGVSCVTVKTEQEEGLGEDGEGKERNSDRQQEGAVVGVGGMGAGGSAAGREGKEPEDLLDVLGKAAEIEVALWYAKIFNATAHALLVDAQAEDLGASAIAALDSLEFDCRPTVAFRLVVFEGWDLVGPVRSYLPSRKRWRAASRTPCTRTLPLEGGGVGVETAEGGGPDEGGEGDTAQGPLGPRAYCVAMPVKGPAESPGMPLEKENAQVTPFHRPSCNPVFVRSRKAKYTTSGGGHRKKKNQRRKGIARDKNQGGEGEAGLSEDDIAEEEVESDGSVGVVPPPPRELPSPRPSRKRRKSRENLKAKESETGKVERKEKIKDEKNLGVPEKTTQETQKEVSDESREKNETGETEEGMKENEVERDIRTVIEEEEEESEEEEEEVQTEEILALRRGEGVILGERISLDPSTDHILLMVRHHTEALQEDPVLGVVRVPLDPSRIARRFPDCASATKNGGKQEQNDENGIEKKQTRAKEDGRDCSPSELTTAHNASSSSQDPSTNPSIESPSKCLFEGWVPLCLDSALMSLDSTKKNVLAHWEAQDKAEEAAAARQQKGKEKALLLHESTAGLRLSPSPRQTPPAALQTSGGNRDPHDNDEAPVSDGEKKTRPPETEGEELQNSSQEDKRSGGEVERRPQGDFCRREIDGNPKEANVERADEQEVGRSAGTTVPESSRELTTKTCLMGPTRYPPQPHTPSIPSPSFSASPALSVLSGGVTTNLPPVSAPIPMPEVCQDEPPPQPLEGSSPSPIPHAEDDHETFKGRPLTQTEEGSGQARAETETRREDDATKEAKLKERNEDSAEKPSSPLAEGDLFSVPPNVNLHPPSHACTRTRLQRLEERQADEAVSISVSVSPSPSAPASPDSLPPTNTGTNAGPHAEEERQKSLERQLPPPRIQPPSEQPGDSGKVREGKEERKESQSKIVRSRPPPLKPPRLHLASLERPSVSPSLSLSGSFSARQAGDQLTALGSKEKGEKGAESERGPRETRRNSTGATPQVPGDREFEIESEGFGRTQQKRTLKGIPPHAFPLGFVRIRLEQVVPSKRPFDL</sequence>
<feature type="compositionally biased region" description="Pro residues" evidence="1">
    <location>
        <begin position="1828"/>
        <end position="1839"/>
    </location>
</feature>
<feature type="compositionally biased region" description="Basic and acidic residues" evidence="1">
    <location>
        <begin position="463"/>
        <end position="479"/>
    </location>
</feature>
<feature type="region of interest" description="Disordered" evidence="1">
    <location>
        <begin position="1558"/>
        <end position="1584"/>
    </location>
</feature>
<feature type="region of interest" description="Disordered" evidence="1">
    <location>
        <begin position="179"/>
        <end position="242"/>
    </location>
</feature>
<feature type="compositionally biased region" description="Basic and acidic residues" evidence="1">
    <location>
        <begin position="360"/>
        <end position="378"/>
    </location>
</feature>
<feature type="compositionally biased region" description="Basic and acidic residues" evidence="1">
    <location>
        <begin position="510"/>
        <end position="538"/>
    </location>
</feature>
<feature type="compositionally biased region" description="Acidic residues" evidence="1">
    <location>
        <begin position="1918"/>
        <end position="1933"/>
    </location>
</feature>
<feature type="compositionally biased region" description="Pro residues" evidence="1">
    <location>
        <begin position="690"/>
        <end position="701"/>
    </location>
</feature>
<feature type="region of interest" description="Disordered" evidence="1">
    <location>
        <begin position="812"/>
        <end position="839"/>
    </location>
</feature>
<feature type="compositionally biased region" description="Basic and acidic residues" evidence="1">
    <location>
        <begin position="713"/>
        <end position="725"/>
    </location>
</feature>
<evidence type="ECO:0000313" key="2">
    <source>
        <dbReference type="EMBL" id="CEM52318.1"/>
    </source>
</evidence>
<feature type="region of interest" description="Disordered" evidence="1">
    <location>
        <begin position="2093"/>
        <end position="2571"/>
    </location>
</feature>
<reference evidence="2" key="1">
    <citation type="submission" date="2014-11" db="EMBL/GenBank/DDBJ databases">
        <authorList>
            <person name="Otto D Thomas"/>
            <person name="Naeem Raeece"/>
        </authorList>
    </citation>
    <scope>NUCLEOTIDE SEQUENCE</scope>
</reference>
<feature type="region of interest" description="Disordered" evidence="1">
    <location>
        <begin position="454"/>
        <end position="479"/>
    </location>
</feature>
<feature type="compositionally biased region" description="Polar residues" evidence="1">
    <location>
        <begin position="141"/>
        <end position="150"/>
    </location>
</feature>
<feature type="compositionally biased region" description="Basic and acidic residues" evidence="1">
    <location>
        <begin position="1325"/>
        <end position="1343"/>
    </location>
</feature>
<feature type="compositionally biased region" description="Acidic residues" evidence="1">
    <location>
        <begin position="966"/>
        <end position="976"/>
    </location>
</feature>
<feature type="compositionally biased region" description="Basic and acidic residues" evidence="1">
    <location>
        <begin position="2299"/>
        <end position="2308"/>
    </location>
</feature>
<feature type="region of interest" description="Disordered" evidence="1">
    <location>
        <begin position="680"/>
        <end position="739"/>
    </location>
</feature>
<feature type="compositionally biased region" description="Basic and acidic residues" evidence="1">
    <location>
        <begin position="1474"/>
        <end position="1487"/>
    </location>
</feature>
<evidence type="ECO:0000256" key="1">
    <source>
        <dbReference type="SAM" id="MobiDB-lite"/>
    </source>
</evidence>
<gene>
    <name evidence="2" type="ORF">Cvel_11223</name>
</gene>
<feature type="region of interest" description="Disordered" evidence="1">
    <location>
        <begin position="1756"/>
        <end position="1935"/>
    </location>
</feature>
<feature type="region of interest" description="Disordered" evidence="1">
    <location>
        <begin position="287"/>
        <end position="312"/>
    </location>
</feature>
<feature type="compositionally biased region" description="Pro residues" evidence="1">
    <location>
        <begin position="2437"/>
        <end position="2447"/>
    </location>
</feature>
<feature type="compositionally biased region" description="Low complexity" evidence="1">
    <location>
        <begin position="2040"/>
        <end position="2051"/>
    </location>
</feature>
<feature type="compositionally biased region" description="Basic and acidic residues" evidence="1">
    <location>
        <begin position="1879"/>
        <end position="1917"/>
    </location>
</feature>
<feature type="compositionally biased region" description="Basic and acidic residues" evidence="1">
    <location>
        <begin position="2138"/>
        <end position="2159"/>
    </location>
</feature>
<protein>
    <submittedName>
        <fullName evidence="2">Uncharacterized protein</fullName>
    </submittedName>
</protein>
<feature type="compositionally biased region" description="Low complexity" evidence="1">
    <location>
        <begin position="812"/>
        <end position="832"/>
    </location>
</feature>
<feature type="compositionally biased region" description="Basic and acidic residues" evidence="1">
    <location>
        <begin position="2093"/>
        <end position="2109"/>
    </location>
</feature>
<feature type="region of interest" description="Disordered" evidence="1">
    <location>
        <begin position="920"/>
        <end position="1040"/>
    </location>
</feature>
<feature type="compositionally biased region" description="Pro residues" evidence="1">
    <location>
        <begin position="2235"/>
        <end position="2246"/>
    </location>
</feature>
<feature type="compositionally biased region" description="Basic and acidic residues" evidence="1">
    <location>
        <begin position="1848"/>
        <end position="1872"/>
    </location>
</feature>
<feature type="region of interest" description="Disordered" evidence="1">
    <location>
        <begin position="510"/>
        <end position="583"/>
    </location>
</feature>
<proteinExistence type="predicted"/>
<name>A0A0G4I5N4_9ALVE</name>
<feature type="compositionally biased region" description="Polar residues" evidence="1">
    <location>
        <begin position="1444"/>
        <end position="1456"/>
    </location>
</feature>
<feature type="compositionally biased region" description="Polar residues" evidence="1">
    <location>
        <begin position="292"/>
        <end position="301"/>
    </location>
</feature>
<feature type="region of interest" description="Disordered" evidence="1">
    <location>
        <begin position="111"/>
        <end position="150"/>
    </location>
</feature>
<feature type="region of interest" description="Disordered" evidence="1">
    <location>
        <begin position="1697"/>
        <end position="1732"/>
    </location>
</feature>
<feature type="compositionally biased region" description="Basic and acidic residues" evidence="1">
    <location>
        <begin position="2013"/>
        <end position="2029"/>
    </location>
</feature>
<accession>A0A0G4I5N4</accession>
<feature type="region of interest" description="Disordered" evidence="1">
    <location>
        <begin position="1415"/>
        <end position="1495"/>
    </location>
</feature>
<feature type="compositionally biased region" description="Basic and acidic residues" evidence="1">
    <location>
        <begin position="1567"/>
        <end position="1578"/>
    </location>
</feature>
<feature type="compositionally biased region" description="Acidic residues" evidence="1">
    <location>
        <begin position="1809"/>
        <end position="1821"/>
    </location>
</feature>
<feature type="compositionally biased region" description="Low complexity" evidence="1">
    <location>
        <begin position="2247"/>
        <end position="2260"/>
    </location>
</feature>
<feature type="compositionally biased region" description="Basic and acidic residues" evidence="1">
    <location>
        <begin position="2324"/>
        <end position="2349"/>
    </location>
</feature>
<feature type="compositionally biased region" description="Low complexity" evidence="1">
    <location>
        <begin position="2392"/>
        <end position="2414"/>
    </location>
</feature>
<feature type="compositionally biased region" description="Basic and acidic residues" evidence="1">
    <location>
        <begin position="2516"/>
        <end position="2535"/>
    </location>
</feature>
<feature type="compositionally biased region" description="Basic and acidic residues" evidence="1">
    <location>
        <begin position="2170"/>
        <end position="2209"/>
    </location>
</feature>
<organism evidence="2">
    <name type="scientific">Chromera velia CCMP2878</name>
    <dbReference type="NCBI Taxonomy" id="1169474"/>
    <lineage>
        <taxon>Eukaryota</taxon>
        <taxon>Sar</taxon>
        <taxon>Alveolata</taxon>
        <taxon>Colpodellida</taxon>
        <taxon>Chromeraceae</taxon>
        <taxon>Chromera</taxon>
    </lineage>
</organism>
<feature type="region of interest" description="Disordered" evidence="1">
    <location>
        <begin position="351"/>
        <end position="428"/>
    </location>
</feature>
<feature type="compositionally biased region" description="Basic and acidic residues" evidence="1">
    <location>
        <begin position="2424"/>
        <end position="2434"/>
    </location>
</feature>
<feature type="region of interest" description="Disordered" evidence="1">
    <location>
        <begin position="862"/>
        <end position="887"/>
    </location>
</feature>
<feature type="compositionally biased region" description="Low complexity" evidence="1">
    <location>
        <begin position="2482"/>
        <end position="2503"/>
    </location>
</feature>
<feature type="compositionally biased region" description="Basic residues" evidence="1">
    <location>
        <begin position="1783"/>
        <end position="1794"/>
    </location>
</feature>
<feature type="region of interest" description="Disordered" evidence="1">
    <location>
        <begin position="1311"/>
        <end position="1345"/>
    </location>
</feature>
<feature type="region of interest" description="Disordered" evidence="1">
    <location>
        <begin position="1993"/>
        <end position="2053"/>
    </location>
</feature>
<dbReference type="EMBL" id="CDMZ01005221">
    <property type="protein sequence ID" value="CEM52318.1"/>
    <property type="molecule type" value="Genomic_DNA"/>
</dbReference>
<feature type="compositionally biased region" description="Basic and acidic residues" evidence="1">
    <location>
        <begin position="2453"/>
        <end position="2466"/>
    </location>
</feature>
<feature type="compositionally biased region" description="Low complexity" evidence="1">
    <location>
        <begin position="203"/>
        <end position="224"/>
    </location>
</feature>
<dbReference type="VEuPathDB" id="CryptoDB:Cvel_11223"/>
<feature type="compositionally biased region" description="Low complexity" evidence="1">
    <location>
        <begin position="923"/>
        <end position="940"/>
    </location>
</feature>
<feature type="compositionally biased region" description="Gly residues" evidence="1">
    <location>
        <begin position="1701"/>
        <end position="1716"/>
    </location>
</feature>
<feature type="compositionally biased region" description="Basic and acidic residues" evidence="1">
    <location>
        <begin position="1019"/>
        <end position="1032"/>
    </location>
</feature>
<feature type="compositionally biased region" description="Low complexity" evidence="1">
    <location>
        <begin position="121"/>
        <end position="130"/>
    </location>
</feature>